<keyword evidence="2" id="KW-1185">Reference proteome</keyword>
<dbReference type="EMBL" id="JACOOQ010000008">
    <property type="protein sequence ID" value="MBC5640027.1"/>
    <property type="molecule type" value="Genomic_DNA"/>
</dbReference>
<protein>
    <submittedName>
        <fullName evidence="1">Uncharacterized protein</fullName>
    </submittedName>
</protein>
<evidence type="ECO:0000313" key="2">
    <source>
        <dbReference type="Proteomes" id="UP000662088"/>
    </source>
</evidence>
<proteinExistence type="predicted"/>
<name>A0A8I0ADB4_9CLOT</name>
<organism evidence="1 2">
    <name type="scientific">Clostridium lentum</name>
    <dbReference type="NCBI Taxonomy" id="2763037"/>
    <lineage>
        <taxon>Bacteria</taxon>
        <taxon>Bacillati</taxon>
        <taxon>Bacillota</taxon>
        <taxon>Clostridia</taxon>
        <taxon>Eubacteriales</taxon>
        <taxon>Clostridiaceae</taxon>
        <taxon>Clostridium</taxon>
    </lineage>
</organism>
<comment type="caution">
    <text evidence="1">The sequence shown here is derived from an EMBL/GenBank/DDBJ whole genome shotgun (WGS) entry which is preliminary data.</text>
</comment>
<dbReference type="RefSeq" id="WP_186834985.1">
    <property type="nucleotide sequence ID" value="NZ_JACOOQ010000008.1"/>
</dbReference>
<sequence length="62" mass="7400">MKRGKKNVIYVDFTFTKKKIKSKTLMILYKIIFSLVKILPLPKYNKSSKRLNNTTKRKTSNY</sequence>
<dbReference type="Proteomes" id="UP000662088">
    <property type="component" value="Unassembled WGS sequence"/>
</dbReference>
<accession>A0A8I0ADB4</accession>
<dbReference type="AlphaFoldDB" id="A0A8I0ADB4"/>
<evidence type="ECO:0000313" key="1">
    <source>
        <dbReference type="EMBL" id="MBC5640027.1"/>
    </source>
</evidence>
<reference evidence="1" key="1">
    <citation type="submission" date="2020-08" db="EMBL/GenBank/DDBJ databases">
        <title>Genome public.</title>
        <authorList>
            <person name="Liu C."/>
            <person name="Sun Q."/>
        </authorList>
    </citation>
    <scope>NUCLEOTIDE SEQUENCE</scope>
    <source>
        <strain evidence="1">NSJ-42</strain>
    </source>
</reference>
<gene>
    <name evidence="1" type="ORF">H8R92_06180</name>
</gene>